<evidence type="ECO:0000256" key="3">
    <source>
        <dbReference type="ARBA" id="ARBA00012257"/>
    </source>
</evidence>
<dbReference type="GO" id="GO:0019628">
    <property type="term" value="P:urate catabolic process"/>
    <property type="evidence" value="ECO:0007669"/>
    <property type="project" value="TreeGrafter"/>
</dbReference>
<dbReference type="EMBL" id="OOGT01000045">
    <property type="protein sequence ID" value="SPL70165.1"/>
    <property type="molecule type" value="Genomic_DNA"/>
</dbReference>
<dbReference type="NCBIfam" id="TIGR03180">
    <property type="entry name" value="UraD_2"/>
    <property type="match status" value="1"/>
</dbReference>
<evidence type="ECO:0000313" key="8">
    <source>
        <dbReference type="EMBL" id="SPL70165.1"/>
    </source>
</evidence>
<keyword evidence="4" id="KW-0659">Purine metabolism</keyword>
<evidence type="ECO:0000259" key="7">
    <source>
        <dbReference type="Pfam" id="PF09349"/>
    </source>
</evidence>
<feature type="domain" description="Oxo-4-hydroxy-4-carboxy-5-ureidoimidazoline decarboxylase" evidence="7">
    <location>
        <begin position="7"/>
        <end position="161"/>
    </location>
</feature>
<proteinExistence type="predicted"/>
<dbReference type="Gene3D" id="1.10.3330.10">
    <property type="entry name" value="Oxo-4-hydroxy-4-carboxy-5-ureidoimidazoline decarboxylase"/>
    <property type="match status" value="1"/>
</dbReference>
<dbReference type="PANTHER" id="PTHR43466:SF1">
    <property type="entry name" value="2-OXO-4-HYDROXY-4-CARBOXY-5-UREIDOIMIDAZOLINE DECARBOXYLASE-RELATED"/>
    <property type="match status" value="1"/>
</dbReference>
<dbReference type="InterPro" id="IPR018020">
    <property type="entry name" value="OHCU_decarboxylase"/>
</dbReference>
<protein>
    <recommendedName>
        <fullName evidence="3">2-oxo-4-hydroxy-4-carboxy-5-ureidoimidazoline decarboxylase</fullName>
        <ecNumber evidence="3">4.1.1.97</ecNumber>
    </recommendedName>
</protein>
<evidence type="ECO:0000256" key="1">
    <source>
        <dbReference type="ARBA" id="ARBA00001163"/>
    </source>
</evidence>
<dbReference type="GO" id="GO:0051997">
    <property type="term" value="F:2-oxo-4-hydroxy-4-carboxy-5-ureidoimidazoline decarboxylase activity"/>
    <property type="evidence" value="ECO:0007669"/>
    <property type="project" value="UniProtKB-EC"/>
</dbReference>
<keyword evidence="9" id="KW-1185">Reference proteome</keyword>
<accession>A0A2U3MXQ1</accession>
<dbReference type="PANTHER" id="PTHR43466">
    <property type="entry name" value="2-OXO-4-HYDROXY-4-CARBOXY-5-UREIDOIMIDAZOLINE DECARBOXYLASE-RELATED"/>
    <property type="match status" value="1"/>
</dbReference>
<organism evidence="8 9">
    <name type="scientific">Acinetobacter stercoris</name>
    <dbReference type="NCBI Taxonomy" id="2126983"/>
    <lineage>
        <taxon>Bacteria</taxon>
        <taxon>Pseudomonadati</taxon>
        <taxon>Pseudomonadota</taxon>
        <taxon>Gammaproteobacteria</taxon>
        <taxon>Moraxellales</taxon>
        <taxon>Moraxellaceae</taxon>
        <taxon>Acinetobacter</taxon>
    </lineage>
</organism>
<reference evidence="9" key="1">
    <citation type="submission" date="2018-03" db="EMBL/GenBank/DDBJ databases">
        <authorList>
            <person name="Blom J."/>
        </authorList>
    </citation>
    <scope>NUCLEOTIDE SEQUENCE [LARGE SCALE GENOMIC DNA]</scope>
    <source>
        <strain evidence="9">KPC-SM-21</strain>
    </source>
</reference>
<dbReference type="Proteomes" id="UP000245974">
    <property type="component" value="Unassembled WGS sequence"/>
</dbReference>
<dbReference type="RefSeq" id="WP_171334435.1">
    <property type="nucleotide sequence ID" value="NZ_OOGT01000045.1"/>
</dbReference>
<evidence type="ECO:0000313" key="9">
    <source>
        <dbReference type="Proteomes" id="UP000245974"/>
    </source>
</evidence>
<keyword evidence="5" id="KW-0210">Decarboxylase</keyword>
<dbReference type="AlphaFoldDB" id="A0A2U3MXQ1"/>
<dbReference type="NCBIfam" id="NF010372">
    <property type="entry name" value="PRK13798.1"/>
    <property type="match status" value="1"/>
</dbReference>
<dbReference type="GO" id="GO:0006144">
    <property type="term" value="P:purine nucleobase metabolic process"/>
    <property type="evidence" value="ECO:0007669"/>
    <property type="project" value="UniProtKB-KW"/>
</dbReference>
<comment type="pathway">
    <text evidence="2">Purine metabolism; urate degradation; (S)-allantoin from urate: step 3/3.</text>
</comment>
<evidence type="ECO:0000256" key="6">
    <source>
        <dbReference type="ARBA" id="ARBA00023239"/>
    </source>
</evidence>
<dbReference type="SUPFAM" id="SSF158694">
    <property type="entry name" value="UraD-Like"/>
    <property type="match status" value="1"/>
</dbReference>
<dbReference type="InParanoid" id="A0A2U3MXQ1"/>
<dbReference type="EC" id="4.1.1.97" evidence="3"/>
<comment type="catalytic activity">
    <reaction evidence="1">
        <text>5-hydroxy-2-oxo-4-ureido-2,5-dihydro-1H-imidazole-5-carboxylate + H(+) = (S)-allantoin + CO2</text>
        <dbReference type="Rhea" id="RHEA:26301"/>
        <dbReference type="ChEBI" id="CHEBI:15378"/>
        <dbReference type="ChEBI" id="CHEBI:15678"/>
        <dbReference type="ChEBI" id="CHEBI:16526"/>
        <dbReference type="ChEBI" id="CHEBI:58639"/>
        <dbReference type="EC" id="4.1.1.97"/>
    </reaction>
</comment>
<name>A0A2U3MXQ1_9GAMM</name>
<gene>
    <name evidence="8" type="primary">uao</name>
    <name evidence="8" type="ORF">KPC_1343</name>
</gene>
<evidence type="ECO:0000256" key="5">
    <source>
        <dbReference type="ARBA" id="ARBA00022793"/>
    </source>
</evidence>
<dbReference type="InterPro" id="IPR017595">
    <property type="entry name" value="OHCU_decarboxylase-2"/>
</dbReference>
<dbReference type="InterPro" id="IPR036778">
    <property type="entry name" value="OHCU_decarboxylase_sf"/>
</dbReference>
<keyword evidence="6" id="KW-0456">Lyase</keyword>
<evidence type="ECO:0000256" key="2">
    <source>
        <dbReference type="ARBA" id="ARBA00004754"/>
    </source>
</evidence>
<sequence>MYLKEFNQLSASNKKAMLRHCVNISSWVDVITQHEAFNSIEQLLSFAWQQAQSWSWNEIKQSLDLHPRIGERKAHQTLSEKEQAFSDKEQAAIKIDHKTQKALEQGNQAYEKKFGFIFLIKAYGLNAEEILIALNCRLNNDLKTEQEIVHQQLMEIALLRLSKEIQS</sequence>
<dbReference type="Pfam" id="PF09349">
    <property type="entry name" value="OHCU_decarbox"/>
    <property type="match status" value="1"/>
</dbReference>
<evidence type="ECO:0000256" key="4">
    <source>
        <dbReference type="ARBA" id="ARBA00022631"/>
    </source>
</evidence>